<dbReference type="InterPro" id="IPR011992">
    <property type="entry name" value="EF-hand-dom_pair"/>
</dbReference>
<dbReference type="WBParaSite" id="HDID_0000743001-mRNA-1">
    <property type="protein sequence ID" value="HDID_0000743001-mRNA-1"/>
    <property type="gene ID" value="HDID_0000743001"/>
</dbReference>
<dbReference type="Gene3D" id="1.10.238.10">
    <property type="entry name" value="EF-hand"/>
    <property type="match status" value="2"/>
</dbReference>
<proteinExistence type="predicted"/>
<keyword evidence="2" id="KW-0106">Calcium</keyword>
<dbReference type="PANTHER" id="PTHR23050">
    <property type="entry name" value="CALCIUM BINDING PROTEIN"/>
    <property type="match status" value="1"/>
</dbReference>
<evidence type="ECO:0000256" key="1">
    <source>
        <dbReference type="ARBA" id="ARBA00022737"/>
    </source>
</evidence>
<dbReference type="PROSITE" id="PS50222">
    <property type="entry name" value="EF_HAND_2"/>
    <property type="match status" value="3"/>
</dbReference>
<evidence type="ECO:0000313" key="4">
    <source>
        <dbReference type="EMBL" id="VDL59746.1"/>
    </source>
</evidence>
<dbReference type="AlphaFoldDB" id="A0A158QEH7"/>
<evidence type="ECO:0000256" key="2">
    <source>
        <dbReference type="ARBA" id="ARBA00022837"/>
    </source>
</evidence>
<dbReference type="Pfam" id="PF13499">
    <property type="entry name" value="EF-hand_7"/>
    <property type="match status" value="1"/>
</dbReference>
<dbReference type="SUPFAM" id="SSF47473">
    <property type="entry name" value="EF-hand"/>
    <property type="match status" value="1"/>
</dbReference>
<reference evidence="4 5" key="2">
    <citation type="submission" date="2018-11" db="EMBL/GenBank/DDBJ databases">
        <authorList>
            <consortium name="Pathogen Informatics"/>
        </authorList>
    </citation>
    <scope>NUCLEOTIDE SEQUENCE [LARGE SCALE GENOMIC DNA]</scope>
</reference>
<feature type="domain" description="EF-hand" evidence="3">
    <location>
        <begin position="78"/>
        <end position="113"/>
    </location>
</feature>
<keyword evidence="1" id="KW-0677">Repeat</keyword>
<evidence type="ECO:0000313" key="5">
    <source>
        <dbReference type="Proteomes" id="UP000274504"/>
    </source>
</evidence>
<protein>
    <submittedName>
        <fullName evidence="6">Calmodulin</fullName>
    </submittedName>
</protein>
<dbReference type="GO" id="GO:0005509">
    <property type="term" value="F:calcium ion binding"/>
    <property type="evidence" value="ECO:0007669"/>
    <property type="project" value="InterPro"/>
</dbReference>
<dbReference type="Pfam" id="PF13202">
    <property type="entry name" value="EF-hand_5"/>
    <property type="match status" value="1"/>
</dbReference>
<dbReference type="InterPro" id="IPR018247">
    <property type="entry name" value="EF_Hand_1_Ca_BS"/>
</dbReference>
<organism evidence="6">
    <name type="scientific">Hymenolepis diminuta</name>
    <name type="common">Rat tapeworm</name>
    <dbReference type="NCBI Taxonomy" id="6216"/>
    <lineage>
        <taxon>Eukaryota</taxon>
        <taxon>Metazoa</taxon>
        <taxon>Spiralia</taxon>
        <taxon>Lophotrochozoa</taxon>
        <taxon>Platyhelminthes</taxon>
        <taxon>Cestoda</taxon>
        <taxon>Eucestoda</taxon>
        <taxon>Cyclophyllidea</taxon>
        <taxon>Hymenolepididae</taxon>
        <taxon>Hymenolepis</taxon>
    </lineage>
</organism>
<dbReference type="InterPro" id="IPR050145">
    <property type="entry name" value="Centrin_CML-like"/>
</dbReference>
<dbReference type="EMBL" id="UYSG01010934">
    <property type="protein sequence ID" value="VDL59746.1"/>
    <property type="molecule type" value="Genomic_DNA"/>
</dbReference>
<dbReference type="Proteomes" id="UP000274504">
    <property type="component" value="Unassembled WGS sequence"/>
</dbReference>
<reference evidence="6" key="1">
    <citation type="submission" date="2016-04" db="UniProtKB">
        <authorList>
            <consortium name="WormBaseParasite"/>
        </authorList>
    </citation>
    <scope>IDENTIFICATION</scope>
</reference>
<dbReference type="InterPro" id="IPR002048">
    <property type="entry name" value="EF_hand_dom"/>
</dbReference>
<dbReference type="PROSITE" id="PS00018">
    <property type="entry name" value="EF_HAND_1"/>
    <property type="match status" value="3"/>
</dbReference>
<name>A0A158QEH7_HYMDI</name>
<evidence type="ECO:0000313" key="6">
    <source>
        <dbReference type="WBParaSite" id="HDID_0000743001-mRNA-1"/>
    </source>
</evidence>
<dbReference type="STRING" id="6216.A0A158QEH7"/>
<gene>
    <name evidence="4" type="ORF">HDID_LOCUS7428</name>
</gene>
<feature type="domain" description="EF-hand" evidence="3">
    <location>
        <begin position="115"/>
        <end position="146"/>
    </location>
</feature>
<evidence type="ECO:0000259" key="3">
    <source>
        <dbReference type="PROSITE" id="PS50222"/>
    </source>
</evidence>
<sequence length="146" mass="15927">MRVLVHNLACHTETHACTEHESMEKPKEDVIHSLVEELDKDHSGTVSAKELISGLGDLGVDEATVQAFIEEHDVNGDGHSKAVQELMKQLDKDGSGKVSAEELLAGLQVDGLQLEHVKAFIKQIDKDGDGQLNIKELSDFFDAEGI</sequence>
<dbReference type="SMART" id="SM00054">
    <property type="entry name" value="EFh"/>
    <property type="match status" value="3"/>
</dbReference>
<dbReference type="OrthoDB" id="293868at2759"/>
<feature type="domain" description="EF-hand" evidence="3">
    <location>
        <begin position="26"/>
        <end position="61"/>
    </location>
</feature>
<accession>A0A158QEH7</accession>